<dbReference type="Proteomes" id="UP000811609">
    <property type="component" value="Chromosome 3"/>
</dbReference>
<evidence type="ECO:0000256" key="1">
    <source>
        <dbReference type="ARBA" id="ARBA00009995"/>
    </source>
</evidence>
<comment type="caution">
    <text evidence="7">The sequence shown here is derived from an EMBL/GenBank/DDBJ whole genome shotgun (WGS) entry which is preliminary data.</text>
</comment>
<reference evidence="7" key="1">
    <citation type="submission" date="2020-12" db="EMBL/GenBank/DDBJ databases">
        <title>WGS assembly of Carya illinoinensis cv. Pawnee.</title>
        <authorList>
            <person name="Platts A."/>
            <person name="Shu S."/>
            <person name="Wright S."/>
            <person name="Barry K."/>
            <person name="Edger P."/>
            <person name="Pires J.C."/>
            <person name="Schmutz J."/>
        </authorList>
    </citation>
    <scope>NUCLEOTIDE SEQUENCE</scope>
    <source>
        <tissue evidence="7">Leaf</tissue>
    </source>
</reference>
<evidence type="ECO:0000256" key="2">
    <source>
        <dbReference type="ARBA" id="ARBA00022676"/>
    </source>
</evidence>
<evidence type="ECO:0000256" key="6">
    <source>
        <dbReference type="SAM" id="Phobius"/>
    </source>
</evidence>
<sequence>MDSKTVGAHKPHAVCISTPFQSHITPMLKFAKLLHLKGFYITFVNTEFNHQRFLQCGGPNSLDGLPDFRFETIPDSLPPSNFTANQDLHSLVDSIMKNFLAPFSDLLKKLNTANTSNNNPPVTCVISSGFMPFTVTAAKELGIPIVMLFAISACALMCLMQLPSLRDKGFTPLKGESYLTNGYLDTVIDWIPSMKEIRMRDLPTVVRATDPNDVVFKIAFEAVERAPEASAVVIHTFDALEQEVLDALYPMFPRLYAIGPQQLLLNQSPNDSLKSIGCSLWKEDTECLHWLNSKAPNSVVYVNFGSIYGLTPQQMLEFAWGLANSKYLFLWIIRPDLVIGESAILPTEFMEETKERGLIASWCPQEEVLNHSSIGVFLTHCGWNSILESVCAGVPMLCWPISSDHHINCKYTCDEWGIGMKIDDDIKREGLVENVKELMEGDTGQKMKKKVMEWKRLAKAASEPHGSSSMNLNNLITEVLL</sequence>
<dbReference type="InterPro" id="IPR002213">
    <property type="entry name" value="UDP_glucos_trans"/>
</dbReference>
<keyword evidence="6" id="KW-0472">Membrane</keyword>
<dbReference type="InterPro" id="IPR035595">
    <property type="entry name" value="UDP_glycos_trans_CS"/>
</dbReference>
<dbReference type="AlphaFoldDB" id="A0A8T1R6Y5"/>
<feature type="transmembrane region" description="Helical" evidence="6">
    <location>
        <begin position="141"/>
        <end position="160"/>
    </location>
</feature>
<dbReference type="GO" id="GO:0080043">
    <property type="term" value="F:quercetin 3-O-glucosyltransferase activity"/>
    <property type="evidence" value="ECO:0007669"/>
    <property type="project" value="TreeGrafter"/>
</dbReference>
<dbReference type="PANTHER" id="PTHR11926:SF1516">
    <property type="entry name" value="GLYCOSYLTRANSFERASE"/>
    <property type="match status" value="1"/>
</dbReference>
<keyword evidence="6" id="KW-0812">Transmembrane</keyword>
<protein>
    <recommendedName>
        <fullName evidence="5">Glycosyltransferase</fullName>
        <ecNumber evidence="5">2.4.1.-</ecNumber>
    </recommendedName>
</protein>
<evidence type="ECO:0000313" key="7">
    <source>
        <dbReference type="EMBL" id="KAG6662898.1"/>
    </source>
</evidence>
<dbReference type="PANTHER" id="PTHR11926">
    <property type="entry name" value="GLUCOSYL/GLUCURONOSYL TRANSFERASES"/>
    <property type="match status" value="1"/>
</dbReference>
<keyword evidence="3 4" id="KW-0808">Transferase</keyword>
<dbReference type="Pfam" id="PF00201">
    <property type="entry name" value="UDPGT"/>
    <property type="match status" value="1"/>
</dbReference>
<proteinExistence type="inferred from homology"/>
<dbReference type="EMBL" id="CM031811">
    <property type="protein sequence ID" value="KAG6662898.1"/>
    <property type="molecule type" value="Genomic_DNA"/>
</dbReference>
<evidence type="ECO:0000313" key="8">
    <source>
        <dbReference type="Proteomes" id="UP000811609"/>
    </source>
</evidence>
<evidence type="ECO:0000256" key="5">
    <source>
        <dbReference type="RuleBase" id="RU362057"/>
    </source>
</evidence>
<comment type="similarity">
    <text evidence="1 4">Belongs to the UDP-glycosyltransferase family.</text>
</comment>
<dbReference type="EC" id="2.4.1.-" evidence="5"/>
<dbReference type="GO" id="GO:0080044">
    <property type="term" value="F:quercetin 7-O-glucosyltransferase activity"/>
    <property type="evidence" value="ECO:0007669"/>
    <property type="project" value="TreeGrafter"/>
</dbReference>
<dbReference type="FunFam" id="3.40.50.2000:FF:000027">
    <property type="entry name" value="Glycosyltransferase"/>
    <property type="match status" value="1"/>
</dbReference>
<accession>A0A8T1R6Y5</accession>
<organism evidence="7 8">
    <name type="scientific">Carya illinoinensis</name>
    <name type="common">Pecan</name>
    <dbReference type="NCBI Taxonomy" id="32201"/>
    <lineage>
        <taxon>Eukaryota</taxon>
        <taxon>Viridiplantae</taxon>
        <taxon>Streptophyta</taxon>
        <taxon>Embryophyta</taxon>
        <taxon>Tracheophyta</taxon>
        <taxon>Spermatophyta</taxon>
        <taxon>Magnoliopsida</taxon>
        <taxon>eudicotyledons</taxon>
        <taxon>Gunneridae</taxon>
        <taxon>Pentapetalae</taxon>
        <taxon>rosids</taxon>
        <taxon>fabids</taxon>
        <taxon>Fagales</taxon>
        <taxon>Juglandaceae</taxon>
        <taxon>Carya</taxon>
    </lineage>
</organism>
<dbReference type="PROSITE" id="PS00375">
    <property type="entry name" value="UDPGT"/>
    <property type="match status" value="1"/>
</dbReference>
<keyword evidence="2 4" id="KW-0328">Glycosyltransferase</keyword>
<name>A0A8T1R6Y5_CARIL</name>
<dbReference type="CDD" id="cd03784">
    <property type="entry name" value="GT1_Gtf-like"/>
    <property type="match status" value="1"/>
</dbReference>
<keyword evidence="6" id="KW-1133">Transmembrane helix</keyword>
<keyword evidence="8" id="KW-1185">Reference proteome</keyword>
<dbReference type="FunFam" id="3.40.50.2000:FF:000065">
    <property type="entry name" value="Glycosyltransferase"/>
    <property type="match status" value="1"/>
</dbReference>
<gene>
    <name evidence="7" type="ORF">CIPAW_03G274600</name>
</gene>
<evidence type="ECO:0000256" key="3">
    <source>
        <dbReference type="ARBA" id="ARBA00022679"/>
    </source>
</evidence>
<evidence type="ECO:0000256" key="4">
    <source>
        <dbReference type="RuleBase" id="RU003718"/>
    </source>
</evidence>